<accession>A0A381U0G5</accession>
<reference evidence="1" key="1">
    <citation type="submission" date="2018-05" db="EMBL/GenBank/DDBJ databases">
        <authorList>
            <person name="Lanie J.A."/>
            <person name="Ng W.-L."/>
            <person name="Kazmierczak K.M."/>
            <person name="Andrzejewski T.M."/>
            <person name="Davidsen T.M."/>
            <person name="Wayne K.J."/>
            <person name="Tettelin H."/>
            <person name="Glass J.I."/>
            <person name="Rusch D."/>
            <person name="Podicherti R."/>
            <person name="Tsui H.-C.T."/>
            <person name="Winkler M.E."/>
        </authorList>
    </citation>
    <scope>NUCLEOTIDE SEQUENCE</scope>
</reference>
<organism evidence="1">
    <name type="scientific">marine metagenome</name>
    <dbReference type="NCBI Taxonomy" id="408172"/>
    <lineage>
        <taxon>unclassified sequences</taxon>
        <taxon>metagenomes</taxon>
        <taxon>ecological metagenomes</taxon>
    </lineage>
</organism>
<gene>
    <name evidence="1" type="ORF">METZ01_LOCUS74085</name>
</gene>
<dbReference type="EMBL" id="UINC01005423">
    <property type="protein sequence ID" value="SVA21231.1"/>
    <property type="molecule type" value="Genomic_DNA"/>
</dbReference>
<name>A0A381U0G5_9ZZZZ</name>
<evidence type="ECO:0000313" key="1">
    <source>
        <dbReference type="EMBL" id="SVA21231.1"/>
    </source>
</evidence>
<dbReference type="AlphaFoldDB" id="A0A381U0G5"/>
<protein>
    <submittedName>
        <fullName evidence="1">Uncharacterized protein</fullName>
    </submittedName>
</protein>
<proteinExistence type="predicted"/>
<sequence>MKRSEVILILRIHIRTISNSLFGSFNISFLNSIVNCKIWWQHRCAPHQQHGYDCCHHYFHMPEAILNDSRPPTVYNTLNGVVATLNSYKKV</sequence>